<evidence type="ECO:0000313" key="2">
    <source>
        <dbReference type="EMBL" id="ASA25558.1"/>
    </source>
</evidence>
<protein>
    <recommendedName>
        <fullName evidence="1">DinB-like domain-containing protein</fullName>
    </recommendedName>
</protein>
<keyword evidence="3" id="KW-1185">Reference proteome</keyword>
<reference evidence="2 3" key="1">
    <citation type="submission" date="2017-06" db="EMBL/GenBank/DDBJ databases">
        <title>Complete genome sequence of Paenibacillus donghaensis KCTC 13049T isolated from East Sea sediment, South Korea.</title>
        <authorList>
            <person name="Jung B.K."/>
            <person name="Hong S.-J."/>
            <person name="Shin J.-H."/>
        </authorList>
    </citation>
    <scope>NUCLEOTIDE SEQUENCE [LARGE SCALE GENOMIC DNA]</scope>
    <source>
        <strain evidence="2 3">KCTC 13049</strain>
    </source>
</reference>
<sequence length="240" mass="27545">MNLPDRKHWSSNHKLLTGILSKPNEHSRAVALFLEQHAQLYDHRMSECEALTFEDELMADLSEESFRSYPVYTPGTRNSIAWHLWHCARIEDITMNLLASDNVQVLHTEDYAQRMGTSSYLHSGNGMTEEEITGLSLSANIEGLREYRQAVGRRTRDIIQSLEPEQFAAKVSPVRIGRLREEEAVKETEQWLIDYWGRKTIAGLILMPATRHNFVHLNKSIRIKQKLQGKRLSAVSSSSE</sequence>
<name>A0A2Z2KYG1_9BACL</name>
<dbReference type="AlphaFoldDB" id="A0A2Z2KYG1"/>
<accession>A0A2Z2KYG1</accession>
<dbReference type="InterPro" id="IPR024775">
    <property type="entry name" value="DinB-like"/>
</dbReference>
<dbReference type="SUPFAM" id="SSF109854">
    <property type="entry name" value="DinB/YfiT-like putative metalloenzymes"/>
    <property type="match status" value="1"/>
</dbReference>
<evidence type="ECO:0000313" key="3">
    <source>
        <dbReference type="Proteomes" id="UP000249890"/>
    </source>
</evidence>
<dbReference type="Proteomes" id="UP000249890">
    <property type="component" value="Chromosome"/>
</dbReference>
<dbReference type="InterPro" id="IPR034660">
    <property type="entry name" value="DinB/YfiT-like"/>
</dbReference>
<dbReference type="Pfam" id="PF12867">
    <property type="entry name" value="DinB_2"/>
    <property type="match status" value="1"/>
</dbReference>
<feature type="domain" description="DinB-like" evidence="1">
    <location>
        <begin position="56"/>
        <end position="172"/>
    </location>
</feature>
<proteinExistence type="predicted"/>
<dbReference type="RefSeq" id="WP_087919520.1">
    <property type="nucleotide sequence ID" value="NZ_CP021780.1"/>
</dbReference>
<dbReference type="EMBL" id="CP021780">
    <property type="protein sequence ID" value="ASA25558.1"/>
    <property type="molecule type" value="Genomic_DNA"/>
</dbReference>
<evidence type="ECO:0000259" key="1">
    <source>
        <dbReference type="Pfam" id="PF12867"/>
    </source>
</evidence>
<dbReference type="OrthoDB" id="9778466at2"/>
<organism evidence="2 3">
    <name type="scientific">Paenibacillus donghaensis</name>
    <dbReference type="NCBI Taxonomy" id="414771"/>
    <lineage>
        <taxon>Bacteria</taxon>
        <taxon>Bacillati</taxon>
        <taxon>Bacillota</taxon>
        <taxon>Bacilli</taxon>
        <taxon>Bacillales</taxon>
        <taxon>Paenibacillaceae</taxon>
        <taxon>Paenibacillus</taxon>
    </lineage>
</organism>
<dbReference type="Gene3D" id="1.20.120.450">
    <property type="entry name" value="dinb family like domain"/>
    <property type="match status" value="1"/>
</dbReference>
<dbReference type="KEGG" id="pdh:B9T62_35405"/>
<gene>
    <name evidence="2" type="ORF">B9T62_35405</name>
</gene>